<name>A0A7S1AYK4_NOCSC</name>
<feature type="compositionally biased region" description="Basic and acidic residues" evidence="8">
    <location>
        <begin position="167"/>
        <end position="177"/>
    </location>
</feature>
<keyword evidence="5" id="KW-0009">Actin-binding</keyword>
<dbReference type="InterPro" id="IPR002108">
    <property type="entry name" value="ADF-H"/>
</dbReference>
<dbReference type="Pfam" id="PF00241">
    <property type="entry name" value="Cofilin_ADF"/>
    <property type="match status" value="2"/>
</dbReference>
<dbReference type="GO" id="GO:0003785">
    <property type="term" value="F:actin monomer binding"/>
    <property type="evidence" value="ECO:0007669"/>
    <property type="project" value="TreeGrafter"/>
</dbReference>
<dbReference type="Gene3D" id="3.40.20.10">
    <property type="entry name" value="Severin"/>
    <property type="match status" value="2"/>
</dbReference>
<sequence length="374" mass="40130">MIAFPIGTQANLKIKEEVFEKAKDVQEGKLSAVKMVIEKESLALGGTFPVGDTLAGEFGSIAASFEDKLPCAVLLRLKSPDSDGSTTETDYALISWTPGDSPVKLKMLSSSSKKTVKDAFPDFNFKEYAIHDREDATFAAYSEATRPKTDDDRHATMSSQEIVAEEAIKEQENERRSAPKMLPGMGSMSVTTRSSFEETVEALLKEDSNAKCVVANLVGKGDELEGTVLEGISCTEAPADKLPKDPTFLLFFVPATFEETTKNVLVMAMWTPEGSSIQARMRCSAMKGAVLQCCKDVALKSAQVEAVTTTEASSAEELTDKLERAARLFVKREAAPAEGAGSAEGAAEEGKPKGFVPPPGAMRMPGMGIKMPGM</sequence>
<proteinExistence type="inferred from homology"/>
<evidence type="ECO:0000256" key="6">
    <source>
        <dbReference type="ARBA" id="ARBA00023212"/>
    </source>
</evidence>
<comment type="subcellular location">
    <subcellularLocation>
        <location evidence="1">Cytoplasm</location>
        <location evidence="1">Cytoskeleton</location>
    </subcellularLocation>
</comment>
<dbReference type="GO" id="GO:0005737">
    <property type="term" value="C:cytoplasm"/>
    <property type="evidence" value="ECO:0007669"/>
    <property type="project" value="TreeGrafter"/>
</dbReference>
<keyword evidence="4" id="KW-0677">Repeat</keyword>
<evidence type="ECO:0000256" key="8">
    <source>
        <dbReference type="SAM" id="MobiDB-lite"/>
    </source>
</evidence>
<dbReference type="GO" id="GO:0030042">
    <property type="term" value="P:actin filament depolymerization"/>
    <property type="evidence" value="ECO:0007669"/>
    <property type="project" value="TreeGrafter"/>
</dbReference>
<evidence type="ECO:0000256" key="1">
    <source>
        <dbReference type="ARBA" id="ARBA00004245"/>
    </source>
</evidence>
<dbReference type="PROSITE" id="PS51263">
    <property type="entry name" value="ADF_H"/>
    <property type="match status" value="1"/>
</dbReference>
<accession>A0A7S1AYK4</accession>
<evidence type="ECO:0000256" key="5">
    <source>
        <dbReference type="ARBA" id="ARBA00023203"/>
    </source>
</evidence>
<evidence type="ECO:0000313" key="10">
    <source>
        <dbReference type="EMBL" id="CAD8869045.1"/>
    </source>
</evidence>
<organism evidence="10">
    <name type="scientific">Noctiluca scintillans</name>
    <name type="common">Sea sparkle</name>
    <name type="synonym">Red tide dinoflagellate</name>
    <dbReference type="NCBI Taxonomy" id="2966"/>
    <lineage>
        <taxon>Eukaryota</taxon>
        <taxon>Sar</taxon>
        <taxon>Alveolata</taxon>
        <taxon>Dinophyceae</taxon>
        <taxon>Noctilucales</taxon>
        <taxon>Noctilucaceae</taxon>
        <taxon>Noctiluca</taxon>
    </lineage>
</organism>
<evidence type="ECO:0000256" key="7">
    <source>
        <dbReference type="ARBA" id="ARBA00038532"/>
    </source>
</evidence>
<feature type="region of interest" description="Disordered" evidence="8">
    <location>
        <begin position="333"/>
        <end position="374"/>
    </location>
</feature>
<feature type="compositionally biased region" description="Low complexity" evidence="8">
    <location>
        <begin position="336"/>
        <end position="345"/>
    </location>
</feature>
<feature type="region of interest" description="Disordered" evidence="8">
    <location>
        <begin position="167"/>
        <end position="189"/>
    </location>
</feature>
<dbReference type="SMART" id="SM00102">
    <property type="entry name" value="ADF"/>
    <property type="match status" value="1"/>
</dbReference>
<dbReference type="InterPro" id="IPR028458">
    <property type="entry name" value="Twinfilin"/>
</dbReference>
<comment type="subunit">
    <text evidence="7">Interacts with G-actin; ADP-actin form.</text>
</comment>
<protein>
    <recommendedName>
        <fullName evidence="9">ADF-H domain-containing protein</fullName>
    </recommendedName>
</protein>
<reference evidence="10" key="1">
    <citation type="submission" date="2021-01" db="EMBL/GenBank/DDBJ databases">
        <authorList>
            <person name="Corre E."/>
            <person name="Pelletier E."/>
            <person name="Niang G."/>
            <person name="Scheremetjew M."/>
            <person name="Finn R."/>
            <person name="Kale V."/>
            <person name="Holt S."/>
            <person name="Cochrane G."/>
            <person name="Meng A."/>
            <person name="Brown T."/>
            <person name="Cohen L."/>
        </authorList>
    </citation>
    <scope>NUCLEOTIDE SEQUENCE</scope>
</reference>
<evidence type="ECO:0000259" key="9">
    <source>
        <dbReference type="PROSITE" id="PS51263"/>
    </source>
</evidence>
<evidence type="ECO:0000256" key="2">
    <source>
        <dbReference type="ARBA" id="ARBA00009557"/>
    </source>
</evidence>
<gene>
    <name evidence="10" type="ORF">NSCI0253_LOCUS43401</name>
</gene>
<dbReference type="SUPFAM" id="SSF55753">
    <property type="entry name" value="Actin depolymerizing proteins"/>
    <property type="match status" value="2"/>
</dbReference>
<feature type="domain" description="ADF-H" evidence="9">
    <location>
        <begin position="7"/>
        <end position="146"/>
    </location>
</feature>
<dbReference type="EMBL" id="HBFQ01061258">
    <property type="protein sequence ID" value="CAD8869045.1"/>
    <property type="molecule type" value="Transcribed_RNA"/>
</dbReference>
<dbReference type="GO" id="GO:0051015">
    <property type="term" value="F:actin filament binding"/>
    <property type="evidence" value="ECO:0007669"/>
    <property type="project" value="TreeGrafter"/>
</dbReference>
<dbReference type="InterPro" id="IPR029006">
    <property type="entry name" value="ADF-H/Gelsolin-like_dom_sf"/>
</dbReference>
<keyword evidence="3" id="KW-0963">Cytoplasm</keyword>
<dbReference type="AlphaFoldDB" id="A0A7S1AYK4"/>
<keyword evidence="6" id="KW-0206">Cytoskeleton</keyword>
<evidence type="ECO:0000256" key="3">
    <source>
        <dbReference type="ARBA" id="ARBA00022490"/>
    </source>
</evidence>
<dbReference type="PANTHER" id="PTHR13759">
    <property type="entry name" value="TWINFILIN"/>
    <property type="match status" value="1"/>
</dbReference>
<dbReference type="GO" id="GO:0005884">
    <property type="term" value="C:actin filament"/>
    <property type="evidence" value="ECO:0007669"/>
    <property type="project" value="TreeGrafter"/>
</dbReference>
<dbReference type="PANTHER" id="PTHR13759:SF1">
    <property type="entry name" value="TWINFILIN"/>
    <property type="match status" value="1"/>
</dbReference>
<comment type="similarity">
    <text evidence="2">Belongs to the actin-binding proteins ADF family. Twinfilin subfamily.</text>
</comment>
<dbReference type="GO" id="GO:0051016">
    <property type="term" value="P:barbed-end actin filament capping"/>
    <property type="evidence" value="ECO:0007669"/>
    <property type="project" value="TreeGrafter"/>
</dbReference>
<evidence type="ECO:0000256" key="4">
    <source>
        <dbReference type="ARBA" id="ARBA00022737"/>
    </source>
</evidence>